<reference evidence="3" key="2">
    <citation type="journal article" date="2018" name="Plant J.">
        <title>The Sorghum bicolor reference genome: improved assembly, gene annotations, a transcriptome atlas, and signatures of genome organization.</title>
        <authorList>
            <person name="McCormick R.F."/>
            <person name="Truong S.K."/>
            <person name="Sreedasyam A."/>
            <person name="Jenkins J."/>
            <person name="Shu S."/>
            <person name="Sims D."/>
            <person name="Kennedy M."/>
            <person name="Amirebrahimi M."/>
            <person name="Weers B.D."/>
            <person name="McKinley B."/>
            <person name="Mattison A."/>
            <person name="Morishige D.T."/>
            <person name="Grimwood J."/>
            <person name="Schmutz J."/>
            <person name="Mullet J.E."/>
        </authorList>
    </citation>
    <scope>NUCLEOTIDE SEQUENCE [LARGE SCALE GENOMIC DNA]</scope>
    <source>
        <strain evidence="3">cv. BTx623</strain>
    </source>
</reference>
<dbReference type="Proteomes" id="UP000000768">
    <property type="component" value="Chromosome 2"/>
</dbReference>
<keyword evidence="1" id="KW-0812">Transmembrane</keyword>
<dbReference type="Gramene" id="OQU90267">
    <property type="protein sequence ID" value="OQU90267"/>
    <property type="gene ID" value="SORBI_3002G375950"/>
</dbReference>
<reference evidence="2 3" key="1">
    <citation type="journal article" date="2009" name="Nature">
        <title>The Sorghum bicolor genome and the diversification of grasses.</title>
        <authorList>
            <person name="Paterson A.H."/>
            <person name="Bowers J.E."/>
            <person name="Bruggmann R."/>
            <person name="Dubchak I."/>
            <person name="Grimwood J."/>
            <person name="Gundlach H."/>
            <person name="Haberer G."/>
            <person name="Hellsten U."/>
            <person name="Mitros T."/>
            <person name="Poliakov A."/>
            <person name="Schmutz J."/>
            <person name="Spannagl M."/>
            <person name="Tang H."/>
            <person name="Wang X."/>
            <person name="Wicker T."/>
            <person name="Bharti A.K."/>
            <person name="Chapman J."/>
            <person name="Feltus F.A."/>
            <person name="Gowik U."/>
            <person name="Grigoriev I.V."/>
            <person name="Lyons E."/>
            <person name="Maher C.A."/>
            <person name="Martis M."/>
            <person name="Narechania A."/>
            <person name="Otillar R.P."/>
            <person name="Penning B.W."/>
            <person name="Salamov A.A."/>
            <person name="Wang Y."/>
            <person name="Zhang L."/>
            <person name="Carpita N.C."/>
            <person name="Freeling M."/>
            <person name="Gingle A.R."/>
            <person name="Hash C.T."/>
            <person name="Keller B."/>
            <person name="Klein P."/>
            <person name="Kresovich S."/>
            <person name="McCann M.C."/>
            <person name="Ming R."/>
            <person name="Peterson D.G."/>
            <person name="Mehboob-ur-Rahman"/>
            <person name="Ware D."/>
            <person name="Westhoff P."/>
            <person name="Mayer K.F."/>
            <person name="Messing J."/>
            <person name="Rokhsar D.S."/>
        </authorList>
    </citation>
    <scope>NUCLEOTIDE SEQUENCE [LARGE SCALE GENOMIC DNA]</scope>
    <source>
        <strain evidence="3">cv. BTx623</strain>
    </source>
</reference>
<dbReference type="InParanoid" id="A0A1W0W795"/>
<keyword evidence="1" id="KW-1133">Transmembrane helix</keyword>
<protein>
    <submittedName>
        <fullName evidence="2">Uncharacterized protein</fullName>
    </submittedName>
</protein>
<sequence length="108" mass="12514">MLTRGNAAAVETLFESDKDDFEIVVVKVSNCCTGSSSYGFPHELFLNFFPHELYNGVCILTSLFDFSLLVMNFLTCLYEYRVHKIHKREDLLQQFDYTACLCFHLHDS</sequence>
<accession>A0A1W0W795</accession>
<feature type="transmembrane region" description="Helical" evidence="1">
    <location>
        <begin position="53"/>
        <end position="78"/>
    </location>
</feature>
<evidence type="ECO:0000313" key="2">
    <source>
        <dbReference type="EMBL" id="OQU90267.1"/>
    </source>
</evidence>
<gene>
    <name evidence="2" type="ORF">SORBI_3002G375950</name>
</gene>
<proteinExistence type="predicted"/>
<evidence type="ECO:0000256" key="1">
    <source>
        <dbReference type="SAM" id="Phobius"/>
    </source>
</evidence>
<keyword evidence="1" id="KW-0472">Membrane</keyword>
<evidence type="ECO:0000313" key="3">
    <source>
        <dbReference type="Proteomes" id="UP000000768"/>
    </source>
</evidence>
<dbReference type="EMBL" id="CM000761">
    <property type="protein sequence ID" value="OQU90267.1"/>
    <property type="molecule type" value="Genomic_DNA"/>
</dbReference>
<dbReference type="AlphaFoldDB" id="A0A1W0W795"/>
<keyword evidence="3" id="KW-1185">Reference proteome</keyword>
<name>A0A1W0W795_SORBI</name>
<organism evidence="2 3">
    <name type="scientific">Sorghum bicolor</name>
    <name type="common">Sorghum</name>
    <name type="synonym">Sorghum vulgare</name>
    <dbReference type="NCBI Taxonomy" id="4558"/>
    <lineage>
        <taxon>Eukaryota</taxon>
        <taxon>Viridiplantae</taxon>
        <taxon>Streptophyta</taxon>
        <taxon>Embryophyta</taxon>
        <taxon>Tracheophyta</taxon>
        <taxon>Spermatophyta</taxon>
        <taxon>Magnoliopsida</taxon>
        <taxon>Liliopsida</taxon>
        <taxon>Poales</taxon>
        <taxon>Poaceae</taxon>
        <taxon>PACMAD clade</taxon>
        <taxon>Panicoideae</taxon>
        <taxon>Andropogonodae</taxon>
        <taxon>Andropogoneae</taxon>
        <taxon>Sorghinae</taxon>
        <taxon>Sorghum</taxon>
    </lineage>
</organism>